<organism evidence="3 4">
    <name type="scientific">Psychrosphaera haliotis</name>
    <dbReference type="NCBI Taxonomy" id="555083"/>
    <lineage>
        <taxon>Bacteria</taxon>
        <taxon>Pseudomonadati</taxon>
        <taxon>Pseudomonadota</taxon>
        <taxon>Gammaproteobacteria</taxon>
        <taxon>Alteromonadales</taxon>
        <taxon>Pseudoalteromonadaceae</taxon>
        <taxon>Psychrosphaera</taxon>
    </lineage>
</organism>
<dbReference type="InterPro" id="IPR013424">
    <property type="entry name" value="Ice-binding_C"/>
</dbReference>
<evidence type="ECO:0000256" key="1">
    <source>
        <dbReference type="SAM" id="SignalP"/>
    </source>
</evidence>
<feature type="signal peptide" evidence="1">
    <location>
        <begin position="1"/>
        <end position="19"/>
    </location>
</feature>
<dbReference type="AlphaFoldDB" id="A0A6N8FF55"/>
<accession>A0A6N8FF55</accession>
<protein>
    <submittedName>
        <fullName evidence="3">PEP-CTERM sorting domain-containing protein</fullName>
    </submittedName>
</protein>
<dbReference type="NCBIfam" id="NF041927">
    <property type="entry name" value="Xrt_dep_XDP1"/>
    <property type="match status" value="1"/>
</dbReference>
<sequence length="288" mass="30998">MLKIITAITALAFVASASASPTSTTWTFNNSDFESTDVFVAGSNSNSTRDYESIAMTNNGIEMTMTAWSDSAPVDTNSTDTDRYDGNVVSAELYYWGGNSGFGVVNNDESSSNSPEHAIDNYSAAGAQWSDQDMVLLSFSQNVTLEQINIGWQNTHGNGNDTLDFGVVAISNTQRNAMGSGAAWSDIYSLADMYKNTTPQANSNNGVDQYYALNGVTGESQHWLVGLYNEMANCDYDSFKLLGVTAKLASGSNAVVDVPEPTSIALFAVGLGLMYRNRKKQGQFKLNV</sequence>
<evidence type="ECO:0000313" key="3">
    <source>
        <dbReference type="EMBL" id="MUH72881.1"/>
    </source>
</evidence>
<proteinExistence type="predicted"/>
<feature type="domain" description="Ice-binding protein C-terminal" evidence="2">
    <location>
        <begin position="257"/>
        <end position="279"/>
    </location>
</feature>
<comment type="caution">
    <text evidence="3">The sequence shown here is derived from an EMBL/GenBank/DDBJ whole genome shotgun (WGS) entry which is preliminary data.</text>
</comment>
<evidence type="ECO:0000313" key="4">
    <source>
        <dbReference type="Proteomes" id="UP000439994"/>
    </source>
</evidence>
<dbReference type="NCBIfam" id="TIGR02595">
    <property type="entry name" value="PEP_CTERM"/>
    <property type="match status" value="1"/>
</dbReference>
<name>A0A6N8FF55_9GAMM</name>
<dbReference type="InterPro" id="IPR049672">
    <property type="entry name" value="Xrt_dep_XDP1"/>
</dbReference>
<reference evidence="3 4" key="1">
    <citation type="submission" date="2019-11" db="EMBL/GenBank/DDBJ databases">
        <title>P. haliotis isolates from Z. marina roots.</title>
        <authorList>
            <person name="Cohen M."/>
            <person name="Jospin G."/>
            <person name="Eisen J.A."/>
            <person name="Coil D.A."/>
        </authorList>
    </citation>
    <scope>NUCLEOTIDE SEQUENCE [LARGE SCALE GENOMIC DNA]</scope>
    <source>
        <strain evidence="3 4">UCD-MCMsp1aY</strain>
    </source>
</reference>
<feature type="chain" id="PRO_5026771820" evidence="1">
    <location>
        <begin position="20"/>
        <end position="288"/>
    </location>
</feature>
<evidence type="ECO:0000259" key="2">
    <source>
        <dbReference type="Pfam" id="PF07589"/>
    </source>
</evidence>
<dbReference type="Pfam" id="PF07589">
    <property type="entry name" value="PEP-CTERM"/>
    <property type="match status" value="1"/>
</dbReference>
<dbReference type="RefSeq" id="WP_155696026.1">
    <property type="nucleotide sequence ID" value="NZ_WOCD01000003.1"/>
</dbReference>
<dbReference type="Proteomes" id="UP000439994">
    <property type="component" value="Unassembled WGS sequence"/>
</dbReference>
<keyword evidence="1" id="KW-0732">Signal</keyword>
<dbReference type="EMBL" id="WOCD01000003">
    <property type="protein sequence ID" value="MUH72881.1"/>
    <property type="molecule type" value="Genomic_DNA"/>
</dbReference>
<dbReference type="OrthoDB" id="6117416at2"/>
<keyword evidence="4" id="KW-1185">Reference proteome</keyword>
<gene>
    <name evidence="3" type="ORF">GNP35_10445</name>
</gene>